<dbReference type="Pfam" id="PF12833">
    <property type="entry name" value="HTH_18"/>
    <property type="match status" value="1"/>
</dbReference>
<keyword evidence="3" id="KW-0804">Transcription</keyword>
<evidence type="ECO:0000256" key="3">
    <source>
        <dbReference type="ARBA" id="ARBA00023163"/>
    </source>
</evidence>
<reference evidence="5 6" key="1">
    <citation type="submission" date="2024-09" db="EMBL/GenBank/DDBJ databases">
        <authorList>
            <person name="Sun Q."/>
            <person name="Mori K."/>
        </authorList>
    </citation>
    <scope>NUCLEOTIDE SEQUENCE [LARGE SCALE GENOMIC DNA]</scope>
    <source>
        <strain evidence="5 6">CCM 7765</strain>
    </source>
</reference>
<keyword evidence="6" id="KW-1185">Reference proteome</keyword>
<dbReference type="EMBL" id="JBHLWO010000002">
    <property type="protein sequence ID" value="MFC0319143.1"/>
    <property type="molecule type" value="Genomic_DNA"/>
</dbReference>
<dbReference type="InterPro" id="IPR009057">
    <property type="entry name" value="Homeodomain-like_sf"/>
</dbReference>
<dbReference type="InterPro" id="IPR020449">
    <property type="entry name" value="Tscrpt_reg_AraC-type_HTH"/>
</dbReference>
<dbReference type="PANTHER" id="PTHR47893:SF1">
    <property type="entry name" value="REGULATORY PROTEIN PCHR"/>
    <property type="match status" value="1"/>
</dbReference>
<dbReference type="PROSITE" id="PS01124">
    <property type="entry name" value="HTH_ARAC_FAMILY_2"/>
    <property type="match status" value="1"/>
</dbReference>
<dbReference type="PANTHER" id="PTHR47893">
    <property type="entry name" value="REGULATORY PROTEIN PCHR"/>
    <property type="match status" value="1"/>
</dbReference>
<dbReference type="PROSITE" id="PS00041">
    <property type="entry name" value="HTH_ARAC_FAMILY_1"/>
    <property type="match status" value="1"/>
</dbReference>
<evidence type="ECO:0000256" key="2">
    <source>
        <dbReference type="ARBA" id="ARBA00023125"/>
    </source>
</evidence>
<feature type="domain" description="HTH araC/xylS-type" evidence="4">
    <location>
        <begin position="210"/>
        <end position="305"/>
    </location>
</feature>
<protein>
    <submittedName>
        <fullName evidence="5">Helix-turn-helix transcriptional regulator</fullName>
    </submittedName>
</protein>
<dbReference type="SUPFAM" id="SSF46689">
    <property type="entry name" value="Homeodomain-like"/>
    <property type="match status" value="2"/>
</dbReference>
<name>A0ABV6HJS1_9SPHI</name>
<evidence type="ECO:0000259" key="4">
    <source>
        <dbReference type="PROSITE" id="PS01124"/>
    </source>
</evidence>
<sequence length="305" mass="35163">MEEIVAPSSFSLKDNYLISADELSENILFKSAGIEIFSLKGLKELELTISDCQEEPSLNMYFSLQGISSAKPISSGQEYHVEPNRHILGYMPNFEGDYSLRGNRVETFGICMQEPYFERLIATDLPCLERFWNEVHAGREADISRGPMPITHQQHTVINEILACPYVGQMRRLYLESKVTELFFLQAQQAESMPEQPFLFIKPADIERLHAAKLFVQQHIFDPLTLKQIAREIGLNDFKLKKGFKQLFGCTVFDYLMQCRMEYARQILLDTHSTIAEVAYTLGYADPYNFTKAFKRYFGYLPSQL</sequence>
<accession>A0ABV6HJS1</accession>
<keyword evidence="1" id="KW-0805">Transcription regulation</keyword>
<evidence type="ECO:0000313" key="6">
    <source>
        <dbReference type="Proteomes" id="UP001589774"/>
    </source>
</evidence>
<dbReference type="Proteomes" id="UP001589774">
    <property type="component" value="Unassembled WGS sequence"/>
</dbReference>
<dbReference type="SMART" id="SM00342">
    <property type="entry name" value="HTH_ARAC"/>
    <property type="match status" value="1"/>
</dbReference>
<gene>
    <name evidence="5" type="ORF">ACFFI0_12535</name>
</gene>
<comment type="caution">
    <text evidence="5">The sequence shown here is derived from an EMBL/GenBank/DDBJ whole genome shotgun (WGS) entry which is preliminary data.</text>
</comment>
<keyword evidence="2" id="KW-0238">DNA-binding</keyword>
<dbReference type="InterPro" id="IPR018062">
    <property type="entry name" value="HTH_AraC-typ_CS"/>
</dbReference>
<evidence type="ECO:0000313" key="5">
    <source>
        <dbReference type="EMBL" id="MFC0319143.1"/>
    </source>
</evidence>
<dbReference type="Gene3D" id="1.10.10.60">
    <property type="entry name" value="Homeodomain-like"/>
    <property type="match status" value="2"/>
</dbReference>
<evidence type="ECO:0000256" key="1">
    <source>
        <dbReference type="ARBA" id="ARBA00023015"/>
    </source>
</evidence>
<dbReference type="InterPro" id="IPR053142">
    <property type="entry name" value="PchR_regulatory_protein"/>
</dbReference>
<proteinExistence type="predicted"/>
<dbReference type="RefSeq" id="WP_130857810.1">
    <property type="nucleotide sequence ID" value="NZ_JBHLWO010000002.1"/>
</dbReference>
<organism evidence="5 6">
    <name type="scientific">Olivibacter oleidegradans</name>
    <dbReference type="NCBI Taxonomy" id="760123"/>
    <lineage>
        <taxon>Bacteria</taxon>
        <taxon>Pseudomonadati</taxon>
        <taxon>Bacteroidota</taxon>
        <taxon>Sphingobacteriia</taxon>
        <taxon>Sphingobacteriales</taxon>
        <taxon>Sphingobacteriaceae</taxon>
        <taxon>Olivibacter</taxon>
    </lineage>
</organism>
<dbReference type="InterPro" id="IPR018060">
    <property type="entry name" value="HTH_AraC"/>
</dbReference>
<dbReference type="PRINTS" id="PR00032">
    <property type="entry name" value="HTHARAC"/>
</dbReference>